<dbReference type="InterPro" id="IPR036249">
    <property type="entry name" value="Thioredoxin-like_sf"/>
</dbReference>
<evidence type="ECO:0000313" key="4">
    <source>
        <dbReference type="Proteomes" id="UP000193719"/>
    </source>
</evidence>
<organism evidence="3 4">
    <name type="scientific">Piromyces finnis</name>
    <dbReference type="NCBI Taxonomy" id="1754191"/>
    <lineage>
        <taxon>Eukaryota</taxon>
        <taxon>Fungi</taxon>
        <taxon>Fungi incertae sedis</taxon>
        <taxon>Chytridiomycota</taxon>
        <taxon>Chytridiomycota incertae sedis</taxon>
        <taxon>Neocallimastigomycetes</taxon>
        <taxon>Neocallimastigales</taxon>
        <taxon>Neocallimastigaceae</taxon>
        <taxon>Piromyces</taxon>
    </lineage>
</organism>
<comment type="similarity">
    <text evidence="1">Belongs to the phosducin family.</text>
</comment>
<dbReference type="GO" id="GO:0006457">
    <property type="term" value="P:protein folding"/>
    <property type="evidence" value="ECO:0007669"/>
    <property type="project" value="TreeGrafter"/>
</dbReference>
<dbReference type="Gene3D" id="3.40.30.10">
    <property type="entry name" value="Glutaredoxin"/>
    <property type="match status" value="1"/>
</dbReference>
<gene>
    <name evidence="3" type="ORF">BCR36DRAFT_359953</name>
</gene>
<dbReference type="PANTHER" id="PTHR45809">
    <property type="entry name" value="VIRAL IAP-ASSOCIATED FACTOR HOMOLOG"/>
    <property type="match status" value="1"/>
</dbReference>
<dbReference type="InterPro" id="IPR051498">
    <property type="entry name" value="Phosducin-like_chap/apop_reg"/>
</dbReference>
<dbReference type="PANTHER" id="PTHR45809:SF3">
    <property type="entry name" value="VIRAL IAP-ASSOCIATED FACTOR HOMOLOG"/>
    <property type="match status" value="1"/>
</dbReference>
<dbReference type="Proteomes" id="UP000193719">
    <property type="component" value="Unassembled WGS sequence"/>
</dbReference>
<comment type="caution">
    <text evidence="3">The sequence shown here is derived from an EMBL/GenBank/DDBJ whole genome shotgun (WGS) entry which is preliminary data.</text>
</comment>
<proteinExistence type="inferred from homology"/>
<dbReference type="EMBL" id="MCFH01000046">
    <property type="protein sequence ID" value="ORX44391.1"/>
    <property type="molecule type" value="Genomic_DNA"/>
</dbReference>
<feature type="domain" description="Phosducin" evidence="2">
    <location>
        <begin position="38"/>
        <end position="168"/>
    </location>
</feature>
<name>A0A1Y1V1C4_9FUNG</name>
<dbReference type="SUPFAM" id="SSF52833">
    <property type="entry name" value="Thioredoxin-like"/>
    <property type="match status" value="1"/>
</dbReference>
<evidence type="ECO:0000313" key="3">
    <source>
        <dbReference type="EMBL" id="ORX44391.1"/>
    </source>
</evidence>
<protein>
    <submittedName>
        <fullName evidence="3">Thioredoxin-like protein</fullName>
    </submittedName>
</protein>
<dbReference type="InterPro" id="IPR024253">
    <property type="entry name" value="Phosducin_thioredoxin-like_dom"/>
</dbReference>
<evidence type="ECO:0000256" key="1">
    <source>
        <dbReference type="ARBA" id="ARBA00009686"/>
    </source>
</evidence>
<evidence type="ECO:0000259" key="2">
    <source>
        <dbReference type="Pfam" id="PF02114"/>
    </source>
</evidence>
<dbReference type="AlphaFoldDB" id="A0A1Y1V1C4"/>
<dbReference type="Pfam" id="PF02114">
    <property type="entry name" value="Phosducin"/>
    <property type="match status" value="1"/>
</dbReference>
<keyword evidence="4" id="KW-1185">Reference proteome</keyword>
<sequence>MINPNEDTEWNDILRAHGVLPPKEPKPEEIDPNDLLPTREEILEQSTLDELDELLEDDDRRVLEQYRQKRIAEMQALARKEKYGSLITIDETNFVREVTEASKECAVVVYMCRDSVPQCRIVTEHMKKLAERFKATKFVKYDMRAYPDRNFPTLLIYQEGQLKDQLIAFKGTDFKTIALYLHSLDVIKIEKDEVFDKKDNSSSESDYDSDDY</sequence>
<dbReference type="STRING" id="1754191.A0A1Y1V1C4"/>
<dbReference type="OrthoDB" id="45518at2759"/>
<accession>A0A1Y1V1C4</accession>
<reference evidence="3 4" key="1">
    <citation type="submission" date="2016-08" db="EMBL/GenBank/DDBJ databases">
        <title>Genomes of anaerobic fungi encode conserved fungal cellulosomes for biomass hydrolysis.</title>
        <authorList>
            <consortium name="DOE Joint Genome Institute"/>
            <person name="Haitjema C.H."/>
            <person name="Gilmore S.P."/>
            <person name="Henske J.K."/>
            <person name="Solomon K.V."/>
            <person name="De Groot R."/>
            <person name="Kuo A."/>
            <person name="Mondo S.J."/>
            <person name="Salamov A.A."/>
            <person name="Labutti K."/>
            <person name="Zhao Z."/>
            <person name="Chiniquy J."/>
            <person name="Barry K."/>
            <person name="Brewer H.M."/>
            <person name="Purvine S.O."/>
            <person name="Wright A.T."/>
            <person name="Boxma B."/>
            <person name="Van Alen T."/>
            <person name="Hackstein J.H."/>
            <person name="Baker S.E."/>
            <person name="Grigoriev I.V."/>
            <person name="O'Malley M.A."/>
        </authorList>
    </citation>
    <scope>NUCLEOTIDE SEQUENCE [LARGE SCALE GENOMIC DNA]</scope>
    <source>
        <strain evidence="4">finn</strain>
    </source>
</reference>
<dbReference type="GO" id="GO:0005737">
    <property type="term" value="C:cytoplasm"/>
    <property type="evidence" value="ECO:0007669"/>
    <property type="project" value="TreeGrafter"/>
</dbReference>
<reference evidence="3 4" key="2">
    <citation type="submission" date="2016-08" db="EMBL/GenBank/DDBJ databases">
        <title>Pervasive Adenine N6-methylation of Active Genes in Fungi.</title>
        <authorList>
            <consortium name="DOE Joint Genome Institute"/>
            <person name="Mondo S.J."/>
            <person name="Dannebaum R.O."/>
            <person name="Kuo R.C."/>
            <person name="Labutti K."/>
            <person name="Haridas S."/>
            <person name="Kuo A."/>
            <person name="Salamov A."/>
            <person name="Ahrendt S.R."/>
            <person name="Lipzen A."/>
            <person name="Sullivan W."/>
            <person name="Andreopoulos W.B."/>
            <person name="Clum A."/>
            <person name="Lindquist E."/>
            <person name="Daum C."/>
            <person name="Ramamoorthy G.K."/>
            <person name="Gryganskyi A."/>
            <person name="Culley D."/>
            <person name="Magnuson J.K."/>
            <person name="James T.Y."/>
            <person name="O'Malley M.A."/>
            <person name="Stajich J.E."/>
            <person name="Spatafora J.W."/>
            <person name="Visel A."/>
            <person name="Grigoriev I.V."/>
        </authorList>
    </citation>
    <scope>NUCLEOTIDE SEQUENCE [LARGE SCALE GENOMIC DNA]</scope>
    <source>
        <strain evidence="4">finn</strain>
    </source>
</reference>